<gene>
    <name evidence="1" type="ORF">FPRO05_03221</name>
</gene>
<dbReference type="InterPro" id="IPR054208">
    <property type="entry name" value="DUF6914"/>
</dbReference>
<sequence>MPSKERLYIALYARGGSATMPGGEDNYHWAILIGPKKEGAGAQGKRFHATESMTVVNGQAQPVWQFEERDIRMEPTNMILVRVIVGKVRKKDQVEAILRSIPVRGQTPGWNCVHWVKEALETLQQRQESGQRILENYRLNWDTVRYWALWYVQYKEAEHRFDGQAAPGTFDIGKVPTYDLLKESEQTP</sequence>
<dbReference type="AlphaFoldDB" id="A0A365N0V8"/>
<reference evidence="1 2" key="1">
    <citation type="submission" date="2017-12" db="EMBL/GenBank/DDBJ databases">
        <title>Genome sequence of the mycotoxigenic crop pathogen Fusarium proliferatum, strain ITEM 2341 from Date Palm.</title>
        <authorList>
            <person name="Almiman B.F."/>
            <person name="Shittu T.A."/>
            <person name="Muthumeenakshi S."/>
            <person name="Baroncelli R."/>
            <person name="Sreenivasaprasada S."/>
        </authorList>
    </citation>
    <scope>NUCLEOTIDE SEQUENCE [LARGE SCALE GENOMIC DNA]</scope>
    <source>
        <strain evidence="1 2">ITEM 2341</strain>
    </source>
</reference>
<evidence type="ECO:0000313" key="1">
    <source>
        <dbReference type="EMBL" id="RBA14429.1"/>
    </source>
</evidence>
<name>A0A365N0V8_GIBIN</name>
<evidence type="ECO:0000313" key="2">
    <source>
        <dbReference type="Proteomes" id="UP000251714"/>
    </source>
</evidence>
<dbReference type="Pfam" id="PF21858">
    <property type="entry name" value="DUF6914"/>
    <property type="match status" value="1"/>
</dbReference>
<dbReference type="Proteomes" id="UP000251714">
    <property type="component" value="Unassembled WGS sequence"/>
</dbReference>
<protein>
    <submittedName>
        <fullName evidence="1">Uncharacterized protein</fullName>
    </submittedName>
</protein>
<proteinExistence type="predicted"/>
<organism evidence="1 2">
    <name type="scientific">Gibberella intermedia</name>
    <name type="common">Bulb rot disease fungus</name>
    <name type="synonym">Fusarium proliferatum</name>
    <dbReference type="NCBI Taxonomy" id="948311"/>
    <lineage>
        <taxon>Eukaryota</taxon>
        <taxon>Fungi</taxon>
        <taxon>Dikarya</taxon>
        <taxon>Ascomycota</taxon>
        <taxon>Pezizomycotina</taxon>
        <taxon>Sordariomycetes</taxon>
        <taxon>Hypocreomycetidae</taxon>
        <taxon>Hypocreales</taxon>
        <taxon>Nectriaceae</taxon>
        <taxon>Fusarium</taxon>
        <taxon>Fusarium fujikuroi species complex</taxon>
    </lineage>
</organism>
<comment type="caution">
    <text evidence="1">The sequence shown here is derived from an EMBL/GenBank/DDBJ whole genome shotgun (WGS) entry which is preliminary data.</text>
</comment>
<dbReference type="EMBL" id="PKMI01000028">
    <property type="protein sequence ID" value="RBA14429.1"/>
    <property type="molecule type" value="Genomic_DNA"/>
</dbReference>
<accession>A0A365N0V8</accession>